<dbReference type="HOGENOM" id="CLU_733364_0_0_11"/>
<evidence type="ECO:0000313" key="3">
    <source>
        <dbReference type="EMBL" id="ABH00755.1"/>
    </source>
</evidence>
<proteinExistence type="predicted"/>
<dbReference type="eggNOG" id="COG2267">
    <property type="taxonomic scope" value="Bacteria"/>
</dbReference>
<dbReference type="PANTHER" id="PTHR43798">
    <property type="entry name" value="MONOACYLGLYCEROL LIPASE"/>
    <property type="match status" value="1"/>
</dbReference>
<keyword evidence="3" id="KW-0378">Hydrolase</keyword>
<dbReference type="SUPFAM" id="SSF53474">
    <property type="entry name" value="alpha/beta-Hydrolases"/>
    <property type="match status" value="1"/>
</dbReference>
<evidence type="ECO:0000259" key="2">
    <source>
        <dbReference type="Pfam" id="PF00561"/>
    </source>
</evidence>
<dbReference type="AlphaFoldDB" id="Q0RVD1"/>
<dbReference type="Pfam" id="PF00561">
    <property type="entry name" value="Abhydrolase_1"/>
    <property type="match status" value="1"/>
</dbReference>
<protein>
    <submittedName>
        <fullName evidence="3">Probable 2-hydroxy-6-oxo-6-phenylhexa-2,4-dienoate hydrolase</fullName>
    </submittedName>
</protein>
<dbReference type="KEGG" id="rha:RHA1_ro11108"/>
<dbReference type="InterPro" id="IPR000073">
    <property type="entry name" value="AB_hydrolase_1"/>
</dbReference>
<dbReference type="GO" id="GO:0016020">
    <property type="term" value="C:membrane"/>
    <property type="evidence" value="ECO:0007669"/>
    <property type="project" value="TreeGrafter"/>
</dbReference>
<dbReference type="EMBL" id="CP000434">
    <property type="protein sequence ID" value="ABH00755.1"/>
    <property type="molecule type" value="Genomic_DNA"/>
</dbReference>
<feature type="region of interest" description="Disordered" evidence="1">
    <location>
        <begin position="290"/>
        <end position="326"/>
    </location>
</feature>
<dbReference type="PRINTS" id="PR00111">
    <property type="entry name" value="ABHYDROLASE"/>
</dbReference>
<dbReference type="Proteomes" id="UP000008710">
    <property type="component" value="Plasmid pRHL3"/>
</dbReference>
<evidence type="ECO:0000313" key="4">
    <source>
        <dbReference type="Proteomes" id="UP000008710"/>
    </source>
</evidence>
<sequence length="377" mass="41522">MNPSRIRRLRPVPDTEPQMLFRTIHGYRRAFRMAGDGPALLLLHGIGDNSSTWTEIIPHLAENYTVIAPDLLGHGRSDKPRADYSVAAYANGMRDLLSTLGIDHATVIGHSLGGGIAMQFAYQFPQMVDRLILVSAGGITKDVHPLLRLAATPILNEALKLLRLPGAVPAVRWVGTVLTRLHGTALRPGAALHDTPDLVRILTELPEPTACEAYLRTLRAVVDWRGQTVTMLDRCYLTARFDEAKWRQTTQHRNRRDSSHPTRLDACRRARRGRSRRTQRHLIRAQVTDAGHNTHPVPGVGTHAARSPVADRRHSGTDSCFSTAADGTDLRRGTGIRIPSKPIGGEIPSLLRSDFAVREELRAGLHRTCSATASPKS</sequence>
<gene>
    <name evidence="3" type="ordered locus">RHA1_ro11108</name>
</gene>
<dbReference type="Gene3D" id="3.40.50.1820">
    <property type="entry name" value="alpha/beta hydrolase"/>
    <property type="match status" value="1"/>
</dbReference>
<dbReference type="InterPro" id="IPR050266">
    <property type="entry name" value="AB_hydrolase_sf"/>
</dbReference>
<name>Q0RVD1_RHOJR</name>
<evidence type="ECO:0000256" key="1">
    <source>
        <dbReference type="SAM" id="MobiDB-lite"/>
    </source>
</evidence>
<accession>Q0RVD1</accession>
<dbReference type="PANTHER" id="PTHR43798:SF33">
    <property type="entry name" value="HYDROLASE, PUTATIVE (AFU_ORTHOLOGUE AFUA_2G14860)-RELATED"/>
    <property type="match status" value="1"/>
</dbReference>
<geneLocation type="plasmid" evidence="3 4">
    <name>pRHL3</name>
</geneLocation>
<organism evidence="3 4">
    <name type="scientific">Rhodococcus jostii (strain RHA1)</name>
    <dbReference type="NCBI Taxonomy" id="101510"/>
    <lineage>
        <taxon>Bacteria</taxon>
        <taxon>Bacillati</taxon>
        <taxon>Actinomycetota</taxon>
        <taxon>Actinomycetes</taxon>
        <taxon>Mycobacteriales</taxon>
        <taxon>Nocardiaceae</taxon>
        <taxon>Rhodococcus</taxon>
    </lineage>
</organism>
<feature type="domain" description="AB hydrolase-1" evidence="2">
    <location>
        <begin position="38"/>
        <end position="146"/>
    </location>
</feature>
<keyword evidence="3" id="KW-0614">Plasmid</keyword>
<dbReference type="GO" id="GO:0016787">
    <property type="term" value="F:hydrolase activity"/>
    <property type="evidence" value="ECO:0007669"/>
    <property type="project" value="UniProtKB-KW"/>
</dbReference>
<reference evidence="4" key="1">
    <citation type="journal article" date="2006" name="Proc. Natl. Acad. Sci. U.S.A.">
        <title>The complete genome of Rhodococcus sp. RHA1 provides insights into a catabolic powerhouse.</title>
        <authorList>
            <person name="McLeod M.P."/>
            <person name="Warren R.L."/>
            <person name="Hsiao W.W.L."/>
            <person name="Araki N."/>
            <person name="Myhre M."/>
            <person name="Fernandes C."/>
            <person name="Miyazawa D."/>
            <person name="Wong W."/>
            <person name="Lillquist A.L."/>
            <person name="Wang D."/>
            <person name="Dosanjh M."/>
            <person name="Hara H."/>
            <person name="Petrescu A."/>
            <person name="Morin R.D."/>
            <person name="Yang G."/>
            <person name="Stott J.M."/>
            <person name="Schein J.E."/>
            <person name="Shin H."/>
            <person name="Smailus D."/>
            <person name="Siddiqui A.S."/>
            <person name="Marra M.A."/>
            <person name="Jones S.J.M."/>
            <person name="Holt R."/>
            <person name="Brinkman F.S.L."/>
            <person name="Miyauchi K."/>
            <person name="Fukuda M."/>
            <person name="Davies J.E."/>
            <person name="Mohn W.W."/>
            <person name="Eltis L.D."/>
        </authorList>
    </citation>
    <scope>NUCLEOTIDE SEQUENCE [LARGE SCALE GENOMIC DNA]</scope>
    <source>
        <strain evidence="4">RHA1</strain>
    </source>
</reference>
<dbReference type="InterPro" id="IPR029058">
    <property type="entry name" value="AB_hydrolase_fold"/>
</dbReference>